<reference evidence="1 2" key="1">
    <citation type="submission" date="2020-03" db="EMBL/GenBank/DDBJ databases">
        <title>Genomic Encyclopedia of Type Strains, Phase III (KMG-III): the genomes of soil and plant-associated and newly described type strains.</title>
        <authorList>
            <person name="Whitman W."/>
        </authorList>
    </citation>
    <scope>NUCLEOTIDE SEQUENCE [LARGE SCALE GENOMIC DNA]</scope>
    <source>
        <strain evidence="1 2">CECT 8804</strain>
    </source>
</reference>
<protein>
    <recommendedName>
        <fullName evidence="3">DUF1837 domain-containing protein</fullName>
    </recommendedName>
</protein>
<dbReference type="RefSeq" id="WP_167073802.1">
    <property type="nucleotide sequence ID" value="NZ_JAAOZC010000006.1"/>
</dbReference>
<proteinExistence type="predicted"/>
<organism evidence="1 2">
    <name type="scientific">Sphingomonas vulcanisoli</name>
    <dbReference type="NCBI Taxonomy" id="1658060"/>
    <lineage>
        <taxon>Bacteria</taxon>
        <taxon>Pseudomonadati</taxon>
        <taxon>Pseudomonadota</taxon>
        <taxon>Alphaproteobacteria</taxon>
        <taxon>Sphingomonadales</taxon>
        <taxon>Sphingomonadaceae</taxon>
        <taxon>Sphingomonas</taxon>
    </lineage>
</organism>
<sequence>MSRATEADARYRELLLEPVRVCANYRPAFGTARGEEEITLDGFRRLFDADPLYSWLGLNSPLMYAAHKAAGGMTSIYRQIGIGCERLVRGVIQDSLSLDDTQVRWGYDSLRSDGRQQRLTLDARIDSDHLGDPQAVERLKAWLKRSSEYVNQHRDTRGAVFEVRQGYKSADSKRQNADLRFGLAAYDEAYLPVILVISTQVSSVVIERYRQNKLLVLTGNLTKDDTRSTYAFFETVIGYSLTKFFERNAPLIREQVTYILERLLSPA</sequence>
<dbReference type="EMBL" id="JAAOZC010000006">
    <property type="protein sequence ID" value="NIJ08795.1"/>
    <property type="molecule type" value="Genomic_DNA"/>
</dbReference>
<evidence type="ECO:0008006" key="3">
    <source>
        <dbReference type="Google" id="ProtNLM"/>
    </source>
</evidence>
<name>A0ABX0TWH5_9SPHN</name>
<keyword evidence="2" id="KW-1185">Reference proteome</keyword>
<comment type="caution">
    <text evidence="1">The sequence shown here is derived from an EMBL/GenBank/DDBJ whole genome shotgun (WGS) entry which is preliminary data.</text>
</comment>
<evidence type="ECO:0000313" key="2">
    <source>
        <dbReference type="Proteomes" id="UP000727456"/>
    </source>
</evidence>
<gene>
    <name evidence="1" type="ORF">FHS31_002419</name>
</gene>
<accession>A0ABX0TWH5</accession>
<evidence type="ECO:0000313" key="1">
    <source>
        <dbReference type="EMBL" id="NIJ08795.1"/>
    </source>
</evidence>
<dbReference type="Proteomes" id="UP000727456">
    <property type="component" value="Unassembled WGS sequence"/>
</dbReference>